<feature type="domain" description="Histidine kinase" evidence="10">
    <location>
        <begin position="1170"/>
        <end position="1393"/>
    </location>
</feature>
<keyword evidence="6" id="KW-0418">Kinase</keyword>
<dbReference type="PANTHER" id="PTHR43047:SF64">
    <property type="entry name" value="HISTIDINE KINASE CONTAINING CHEY-HOMOLOGOUS RECEIVER DOMAIN AND PAS DOMAIN-RELATED"/>
    <property type="match status" value="1"/>
</dbReference>
<dbReference type="CDD" id="cd16922">
    <property type="entry name" value="HATPase_EvgS-ArcB-TorS-like"/>
    <property type="match status" value="1"/>
</dbReference>
<feature type="modified residue" description="4-aspartylphosphate" evidence="9">
    <location>
        <position position="1474"/>
    </location>
</feature>
<dbReference type="InterPro" id="IPR000014">
    <property type="entry name" value="PAS"/>
</dbReference>
<dbReference type="InterPro" id="IPR036097">
    <property type="entry name" value="HisK_dim/P_sf"/>
</dbReference>
<gene>
    <name evidence="14" type="ORF">H8699_03000</name>
</gene>
<dbReference type="InterPro" id="IPR001610">
    <property type="entry name" value="PAC"/>
</dbReference>
<dbReference type="InterPro" id="IPR003594">
    <property type="entry name" value="HATPase_dom"/>
</dbReference>
<dbReference type="SMART" id="SM00086">
    <property type="entry name" value="PAC"/>
    <property type="match status" value="4"/>
</dbReference>
<evidence type="ECO:0000256" key="2">
    <source>
        <dbReference type="ARBA" id="ARBA00012438"/>
    </source>
</evidence>
<dbReference type="PRINTS" id="PR00344">
    <property type="entry name" value="BCTRLSENSOR"/>
</dbReference>
<dbReference type="SMART" id="SM00448">
    <property type="entry name" value="REC"/>
    <property type="match status" value="1"/>
</dbReference>
<dbReference type="InterPro" id="IPR013655">
    <property type="entry name" value="PAS_fold_3"/>
</dbReference>
<dbReference type="Gene3D" id="3.40.50.2300">
    <property type="match status" value="1"/>
</dbReference>
<comment type="catalytic activity">
    <reaction evidence="1">
        <text>ATP + protein L-histidine = ADP + protein N-phospho-L-histidine.</text>
        <dbReference type="EC" id="2.7.13.3"/>
    </reaction>
</comment>
<dbReference type="PANTHER" id="PTHR43047">
    <property type="entry name" value="TWO-COMPONENT HISTIDINE PROTEIN KINASE"/>
    <property type="match status" value="1"/>
</dbReference>
<feature type="domain" description="Response regulatory" evidence="11">
    <location>
        <begin position="1422"/>
        <end position="1543"/>
    </location>
</feature>
<dbReference type="Pfam" id="PF00512">
    <property type="entry name" value="HisKA"/>
    <property type="match status" value="1"/>
</dbReference>
<evidence type="ECO:0000256" key="4">
    <source>
        <dbReference type="ARBA" id="ARBA00022553"/>
    </source>
</evidence>
<dbReference type="Pfam" id="PF02518">
    <property type="entry name" value="HATPase_c"/>
    <property type="match status" value="1"/>
</dbReference>
<dbReference type="InterPro" id="IPR000700">
    <property type="entry name" value="PAS-assoc_C"/>
</dbReference>
<evidence type="ECO:0000256" key="1">
    <source>
        <dbReference type="ARBA" id="ARBA00000085"/>
    </source>
</evidence>
<dbReference type="InterPro" id="IPR036890">
    <property type="entry name" value="HATPase_C_sf"/>
</dbReference>
<dbReference type="SUPFAM" id="SSF52172">
    <property type="entry name" value="CheY-like"/>
    <property type="match status" value="1"/>
</dbReference>
<comment type="caution">
    <text evidence="14">The sequence shown here is derived from an EMBL/GenBank/DDBJ whole genome shotgun (WGS) entry which is preliminary data.</text>
</comment>
<keyword evidence="7" id="KW-0902">Two-component regulatory system</keyword>
<comment type="function">
    <text evidence="8">May play the central regulatory role in sporulation. It may be an element of the effector pathway responsible for the activation of sporulation genes in response to nutritional stress. Spo0A may act in concert with spo0H (a sigma factor) to control the expression of some genes that are critical to the sporulation process.</text>
</comment>
<evidence type="ECO:0000256" key="5">
    <source>
        <dbReference type="ARBA" id="ARBA00022679"/>
    </source>
</evidence>
<evidence type="ECO:0000313" key="15">
    <source>
        <dbReference type="Proteomes" id="UP000654279"/>
    </source>
</evidence>
<evidence type="ECO:0000259" key="13">
    <source>
        <dbReference type="PROSITE" id="PS50113"/>
    </source>
</evidence>
<dbReference type="Pfam" id="PF13188">
    <property type="entry name" value="PAS_8"/>
    <property type="match status" value="1"/>
</dbReference>
<reference evidence="14" key="1">
    <citation type="submission" date="2020-08" db="EMBL/GenBank/DDBJ databases">
        <title>Genome public.</title>
        <authorList>
            <person name="Liu C."/>
            <person name="Sun Q."/>
        </authorList>
    </citation>
    <scope>NUCLEOTIDE SEQUENCE</scope>
    <source>
        <strain evidence="14">NSJ-44</strain>
    </source>
</reference>
<dbReference type="PROSITE" id="PS50110">
    <property type="entry name" value="RESPONSE_REGULATORY"/>
    <property type="match status" value="1"/>
</dbReference>
<dbReference type="Gene3D" id="1.10.287.130">
    <property type="match status" value="1"/>
</dbReference>
<dbReference type="CDD" id="cd00130">
    <property type="entry name" value="PAS"/>
    <property type="match status" value="4"/>
</dbReference>
<dbReference type="CDD" id="cd17546">
    <property type="entry name" value="REC_hyHK_CKI1_RcsC-like"/>
    <property type="match status" value="1"/>
</dbReference>
<dbReference type="InterPro" id="IPR035965">
    <property type="entry name" value="PAS-like_dom_sf"/>
</dbReference>
<feature type="domain" description="PAS" evidence="12">
    <location>
        <begin position="158"/>
        <end position="203"/>
    </location>
</feature>
<dbReference type="GO" id="GO:0000155">
    <property type="term" value="F:phosphorelay sensor kinase activity"/>
    <property type="evidence" value="ECO:0007669"/>
    <property type="project" value="InterPro"/>
</dbReference>
<dbReference type="SUPFAM" id="SSF55874">
    <property type="entry name" value="ATPase domain of HSP90 chaperone/DNA topoisomerase II/histidine kinase"/>
    <property type="match status" value="1"/>
</dbReference>
<organism evidence="14 15">
    <name type="scientific">Luoshenia tenuis</name>
    <dbReference type="NCBI Taxonomy" id="2763654"/>
    <lineage>
        <taxon>Bacteria</taxon>
        <taxon>Bacillati</taxon>
        <taxon>Bacillota</taxon>
        <taxon>Clostridia</taxon>
        <taxon>Christensenellales</taxon>
        <taxon>Christensenellaceae</taxon>
        <taxon>Luoshenia</taxon>
    </lineage>
</organism>
<dbReference type="InterPro" id="IPR001789">
    <property type="entry name" value="Sig_transdc_resp-reg_receiver"/>
</dbReference>
<evidence type="ECO:0000259" key="10">
    <source>
        <dbReference type="PROSITE" id="PS50109"/>
    </source>
</evidence>
<name>A0A926HI50_9FIRM</name>
<evidence type="ECO:0000256" key="3">
    <source>
        <dbReference type="ARBA" id="ARBA00018672"/>
    </source>
</evidence>
<evidence type="ECO:0000313" key="14">
    <source>
        <dbReference type="EMBL" id="MBC8528407.1"/>
    </source>
</evidence>
<dbReference type="InterPro" id="IPR004358">
    <property type="entry name" value="Sig_transdc_His_kin-like_C"/>
</dbReference>
<dbReference type="EMBL" id="JACRSO010000001">
    <property type="protein sequence ID" value="MBC8528407.1"/>
    <property type="molecule type" value="Genomic_DNA"/>
</dbReference>
<dbReference type="SUPFAM" id="SSF55785">
    <property type="entry name" value="PYP-like sensor domain (PAS domain)"/>
    <property type="match status" value="4"/>
</dbReference>
<dbReference type="PROSITE" id="PS50109">
    <property type="entry name" value="HIS_KIN"/>
    <property type="match status" value="1"/>
</dbReference>
<dbReference type="InterPro" id="IPR011006">
    <property type="entry name" value="CheY-like_superfamily"/>
</dbReference>
<dbReference type="RefSeq" id="WP_249284427.1">
    <property type="nucleotide sequence ID" value="NZ_JACRSO010000001.1"/>
</dbReference>
<dbReference type="Pfam" id="PF08447">
    <property type="entry name" value="PAS_3"/>
    <property type="match status" value="4"/>
</dbReference>
<feature type="domain" description="PAC" evidence="13">
    <location>
        <begin position="206"/>
        <end position="258"/>
    </location>
</feature>
<evidence type="ECO:0000259" key="12">
    <source>
        <dbReference type="PROSITE" id="PS50112"/>
    </source>
</evidence>
<dbReference type="SMART" id="SM00387">
    <property type="entry name" value="HATPase_c"/>
    <property type="match status" value="1"/>
</dbReference>
<dbReference type="CDD" id="cd00082">
    <property type="entry name" value="HisKA"/>
    <property type="match status" value="1"/>
</dbReference>
<keyword evidence="5" id="KW-0808">Transferase</keyword>
<evidence type="ECO:0000256" key="6">
    <source>
        <dbReference type="ARBA" id="ARBA00022777"/>
    </source>
</evidence>
<dbReference type="Proteomes" id="UP000654279">
    <property type="component" value="Unassembled WGS sequence"/>
</dbReference>
<dbReference type="PROSITE" id="PS50112">
    <property type="entry name" value="PAS"/>
    <property type="match status" value="1"/>
</dbReference>
<keyword evidence="15" id="KW-1185">Reference proteome</keyword>
<dbReference type="EC" id="2.7.13.3" evidence="2"/>
<dbReference type="SMART" id="SM00091">
    <property type="entry name" value="PAS"/>
    <property type="match status" value="6"/>
</dbReference>
<sequence length="1544" mass="174296">MNWENSLSIEQMAAVLDHAPMAIYVSAADTWELLYANQKARELFLGRPDERGLTCFQAAGYDAPCPFCRMQTLSCQELVEREFYQKQTGRTYRLSGKLSQWAGRKAHIEYITEITAQKSAQARSQALQKQLEKTFSNVPCGLCVYRYDGQRISPVSHNPAFYEIMGYSREHIRQIETETDFLGVHPEDLPELRDKIYLALRGGGMIRHNYRIWNDARGEYRWIRLEGSIKTQEDGDKLLYGVYNDVSEQVRLEKELAAANDKMEDIINAIPGGVAIYKVSDIFETVYFSDGVPGLTGYTAKEYRELTKRDAAEMTFWEDTPMVVAHAKEVIRTHEAAEFEFRKQHRDGQIVWVRAQVTYLGEEDGNALLQCVFHNISDLKEAQLEMRHLINSIPGGIASYRVEGGKFIPTFYSDGVMALSGHTREEFGALVGDDALNTVYEQDRPRVRAAANAALASGKALDVSYRMWHKQGYLIWIHLSGRRMGPLTEHTWFYAVFTGMSAEARLFQNIANETADGIYVIDRNNYELLYANESQNLFTKGQACLGQKCYAALHGRDEPCAFCTLKTHPADGAEHEMAIGAEDQFYTTRFRETDWNGIPAYVKYVRDVTEEVHARREKERLELYFQTMVENLPGGVSVMRYDPDGSLTPEYLSEGFAAMTHMTVEQAKTLFARDIYANLHPEDAPGIRARLRQALENGEEHFELTGRFQRGDGAYIWLKNTLSVLHTGDGARRIYSAYADVSKAVAEQEEIRRQYNDLIMQHYRTTDPNALIIGHCNISKNRILEIIDHTGANILEKFGTVREEFFTGVSTLIVAEEERKRFLRTYLNAPTLAAFARNDTEQILSCFIRLPHEAQGRYVQFKVNLVESPDGGEVTGILTVTDITEQTIADRILRQLSVSNYDFVIDLDLNADRYTVLTRNEKAGFMPAGQGSHSERIQTMLLKTIVPKDRERYARYLEREEMLRRLKAQGTYTFSFSVSDQKGDIRTKNLTVSAIDMRLGRVCLLRTDITESIREQQGLLNMVAYTFELAGFLNLNTQQLTLYSRRTVLENLPPHLLDRYDERIGSFAKRYGVLGEEDAVEKQFTTKTLLRQLEAKPEGYDFVFPYRSGEGVRYKQVIVLWGDQNHRTICMVRADVTDMLATERQGKKALEEALALAEEANRAKSDFLSAMSHDIRTPMNAIMGMTALAVAHLDDRGRVEDCLRKISISSQHLLSLVNDILDMSKIERGKITLNHMKITLSELVEQVCAIMGPQARAAGLRFDVEMGRVDQACFYGDSLRINQILINLLSNAVKFTPAGGRVLFRAEEVEAPESAAKARYRFTIQDTGMGMTADFLQHVFEPFTRSRDAAYIEGTGLGLSVTKGLVDLMGGAVTVESQPGGGTTFWVELEGERAHADGKRHAEKQYEINLQLEDQKAFQGRNFLIAEDNAINAEILCELLAMRGAKADVQTDGVKVVRAFSQAQPGVYDAILMDIQMPEMNGYAATRAIRELDRPDAAAIPIIAMTANAFAEDVQASLAAGMTAHVAKPIDMGVLRDTLVRVLN</sequence>
<evidence type="ECO:0000256" key="8">
    <source>
        <dbReference type="ARBA" id="ARBA00024867"/>
    </source>
</evidence>
<dbReference type="InterPro" id="IPR005467">
    <property type="entry name" value="His_kinase_dom"/>
</dbReference>
<dbReference type="InterPro" id="IPR003661">
    <property type="entry name" value="HisK_dim/P_dom"/>
</dbReference>
<dbReference type="PROSITE" id="PS50113">
    <property type="entry name" value="PAC"/>
    <property type="match status" value="2"/>
</dbReference>
<evidence type="ECO:0000256" key="9">
    <source>
        <dbReference type="PROSITE-ProRule" id="PRU00169"/>
    </source>
</evidence>
<evidence type="ECO:0000259" key="11">
    <source>
        <dbReference type="PROSITE" id="PS50110"/>
    </source>
</evidence>
<dbReference type="Gene3D" id="3.30.450.20">
    <property type="entry name" value="PAS domain"/>
    <property type="match status" value="5"/>
</dbReference>
<keyword evidence="4 9" id="KW-0597">Phosphoprotein</keyword>
<dbReference type="Pfam" id="PF00072">
    <property type="entry name" value="Response_reg"/>
    <property type="match status" value="1"/>
</dbReference>
<proteinExistence type="predicted"/>
<dbReference type="SUPFAM" id="SSF47384">
    <property type="entry name" value="Homodimeric domain of signal transducing histidine kinase"/>
    <property type="match status" value="1"/>
</dbReference>
<dbReference type="Gene3D" id="3.30.565.10">
    <property type="entry name" value="Histidine kinase-like ATPase, C-terminal domain"/>
    <property type="match status" value="1"/>
</dbReference>
<evidence type="ECO:0000256" key="7">
    <source>
        <dbReference type="ARBA" id="ARBA00023012"/>
    </source>
</evidence>
<protein>
    <recommendedName>
        <fullName evidence="3">Stage 0 sporulation protein A homolog</fullName>
        <ecNumber evidence="2">2.7.13.3</ecNumber>
    </recommendedName>
</protein>
<dbReference type="NCBIfam" id="TIGR00229">
    <property type="entry name" value="sensory_box"/>
    <property type="match status" value="2"/>
</dbReference>
<dbReference type="SMART" id="SM00388">
    <property type="entry name" value="HisKA"/>
    <property type="match status" value="1"/>
</dbReference>
<feature type="domain" description="PAC" evidence="13">
    <location>
        <begin position="337"/>
        <end position="388"/>
    </location>
</feature>
<accession>A0A926HI50</accession>